<dbReference type="AlphaFoldDB" id="A0A8H6DUH3"/>
<evidence type="ECO:0000313" key="5">
    <source>
        <dbReference type="Proteomes" id="UP000624244"/>
    </source>
</evidence>
<feature type="domain" description="NAD-dependent epimerase/dehydratase" evidence="3">
    <location>
        <begin position="12"/>
        <end position="202"/>
    </location>
</feature>
<dbReference type="SUPFAM" id="SSF51735">
    <property type="entry name" value="NAD(P)-binding Rossmann-fold domains"/>
    <property type="match status" value="1"/>
</dbReference>
<proteinExistence type="inferred from homology"/>
<dbReference type="Gene3D" id="3.40.50.720">
    <property type="entry name" value="NAD(P)-binding Rossmann-like Domain"/>
    <property type="match status" value="1"/>
</dbReference>
<organism evidence="4 5">
    <name type="scientific">Cochliobolus sativus</name>
    <name type="common">Common root rot and spot blotch fungus</name>
    <name type="synonym">Bipolaris sorokiniana</name>
    <dbReference type="NCBI Taxonomy" id="45130"/>
    <lineage>
        <taxon>Eukaryota</taxon>
        <taxon>Fungi</taxon>
        <taxon>Dikarya</taxon>
        <taxon>Ascomycota</taxon>
        <taxon>Pezizomycotina</taxon>
        <taxon>Dothideomycetes</taxon>
        <taxon>Pleosporomycetidae</taxon>
        <taxon>Pleosporales</taxon>
        <taxon>Pleosporineae</taxon>
        <taxon>Pleosporaceae</taxon>
        <taxon>Bipolaris</taxon>
    </lineage>
</organism>
<dbReference type="GO" id="GO:0016616">
    <property type="term" value="F:oxidoreductase activity, acting on the CH-OH group of donors, NAD or NADP as acceptor"/>
    <property type="evidence" value="ECO:0007669"/>
    <property type="project" value="TreeGrafter"/>
</dbReference>
<protein>
    <recommendedName>
        <fullName evidence="3">NAD-dependent epimerase/dehydratase domain-containing protein</fullName>
    </recommendedName>
</protein>
<dbReference type="PANTHER" id="PTHR10366:SF562">
    <property type="entry name" value="ALDEHYDE REDUCTASE II (AFU_ORTHOLOGUE AFUA_1G11360)"/>
    <property type="match status" value="1"/>
</dbReference>
<accession>A0A8H6DUH3</accession>
<comment type="caution">
    <text evidence="4">The sequence shown here is derived from an EMBL/GenBank/DDBJ whole genome shotgun (WGS) entry which is preliminary data.</text>
</comment>
<comment type="similarity">
    <text evidence="2">Belongs to the NAD(P)-dependent epimerase/dehydratase family. Dihydroflavonol-4-reductase subfamily.</text>
</comment>
<dbReference type="PANTHER" id="PTHR10366">
    <property type="entry name" value="NAD DEPENDENT EPIMERASE/DEHYDRATASE"/>
    <property type="match status" value="1"/>
</dbReference>
<evidence type="ECO:0000313" key="4">
    <source>
        <dbReference type="EMBL" id="KAF5848836.1"/>
    </source>
</evidence>
<gene>
    <name evidence="4" type="ORF">GGP41_009965</name>
</gene>
<dbReference type="Proteomes" id="UP000624244">
    <property type="component" value="Unassembled WGS sequence"/>
</dbReference>
<dbReference type="InterPro" id="IPR050425">
    <property type="entry name" value="NAD(P)_dehydrat-like"/>
</dbReference>
<dbReference type="Pfam" id="PF01370">
    <property type="entry name" value="Epimerase"/>
    <property type="match status" value="1"/>
</dbReference>
<dbReference type="OMA" id="YYINIVD"/>
<dbReference type="FunFam" id="3.40.50.720:FF:000426">
    <property type="entry name" value="Aldehyde reductase 2"/>
    <property type="match status" value="1"/>
</dbReference>
<dbReference type="EMBL" id="WNKQ01000010">
    <property type="protein sequence ID" value="KAF5848836.1"/>
    <property type="molecule type" value="Genomic_DNA"/>
</dbReference>
<dbReference type="InterPro" id="IPR036291">
    <property type="entry name" value="NAD(P)-bd_dom_sf"/>
</dbReference>
<evidence type="ECO:0000256" key="2">
    <source>
        <dbReference type="ARBA" id="ARBA00023445"/>
    </source>
</evidence>
<evidence type="ECO:0000256" key="1">
    <source>
        <dbReference type="ARBA" id="ARBA00023002"/>
    </source>
</evidence>
<reference evidence="4" key="1">
    <citation type="submission" date="2019-11" db="EMBL/GenBank/DDBJ databases">
        <title>Bipolaris sorokiniana Genome sequencing.</title>
        <authorList>
            <person name="Wang H."/>
        </authorList>
    </citation>
    <scope>NUCLEOTIDE SEQUENCE</scope>
</reference>
<sequence>MPTLALEAGTTIFVTGVNGLIGSHITDQLLERGYNVRGAVRNAKKHQYLVDYFSEKHKDAKLELVNVPDMTIEGCYDNFTQGIDGFIHVAAPISESSDINVAIPIAVKGALNALKSCAKTPSVKRFVFTSSSIAATFPQPDVEFSIDEGTFNEEALRRVREQGNGSGLLGYAAMKTETEKAIVKWVEENKPSFVLNSILPNVNFGALLLPERQGKPSTIEWAHFAWTSTNLEAFTTFAGPQWYVHTVDCALLHVAALIYNDVYSERIFAFAEPWSYNKIMDIWRKQYPEREFPENIKGLGEDKMKVPNQRAEELLKRVKGSGWDSLEKAVKEMADQWE</sequence>
<name>A0A8H6DUH3_COCSA</name>
<keyword evidence="1" id="KW-0560">Oxidoreductase</keyword>
<dbReference type="InterPro" id="IPR001509">
    <property type="entry name" value="Epimerase_deHydtase"/>
</dbReference>
<evidence type="ECO:0000259" key="3">
    <source>
        <dbReference type="Pfam" id="PF01370"/>
    </source>
</evidence>